<evidence type="ECO:0000256" key="1">
    <source>
        <dbReference type="SAM" id="MobiDB-lite"/>
    </source>
</evidence>
<sequence>MDNEGNTGPSRFKRNNISPFVNNSVNRQNPKGGFCLTTYLHLYNEGNLESLEILRVISMDLENYEYFFEIRTVSIDHRRGNVTLIPKKEKGRTLLSKWRMSKSNCGKNEVLLLPKLKDPDQTGYAVGRYIGEKLRFIADSILFTTLKNYPGLIFLVDFEKVFNTLEWKLVQKHWSVLILVASSGNGF</sequence>
<dbReference type="Proteomes" id="UP000683360">
    <property type="component" value="Unassembled WGS sequence"/>
</dbReference>
<reference evidence="2" key="1">
    <citation type="submission" date="2021-03" db="EMBL/GenBank/DDBJ databases">
        <authorList>
            <person name="Bekaert M."/>
        </authorList>
    </citation>
    <scope>NUCLEOTIDE SEQUENCE</scope>
</reference>
<keyword evidence="3" id="KW-1185">Reference proteome</keyword>
<accession>A0A8S3TDP3</accession>
<protein>
    <submittedName>
        <fullName evidence="2">Uncharacterized protein</fullName>
    </submittedName>
</protein>
<evidence type="ECO:0000313" key="2">
    <source>
        <dbReference type="EMBL" id="CAG2228463.1"/>
    </source>
</evidence>
<organism evidence="2 3">
    <name type="scientific">Mytilus edulis</name>
    <name type="common">Blue mussel</name>
    <dbReference type="NCBI Taxonomy" id="6550"/>
    <lineage>
        <taxon>Eukaryota</taxon>
        <taxon>Metazoa</taxon>
        <taxon>Spiralia</taxon>
        <taxon>Lophotrochozoa</taxon>
        <taxon>Mollusca</taxon>
        <taxon>Bivalvia</taxon>
        <taxon>Autobranchia</taxon>
        <taxon>Pteriomorphia</taxon>
        <taxon>Mytilida</taxon>
        <taxon>Mytiloidea</taxon>
        <taxon>Mytilidae</taxon>
        <taxon>Mytilinae</taxon>
        <taxon>Mytilus</taxon>
    </lineage>
</organism>
<feature type="region of interest" description="Disordered" evidence="1">
    <location>
        <begin position="1"/>
        <end position="24"/>
    </location>
</feature>
<comment type="caution">
    <text evidence="2">The sequence shown here is derived from an EMBL/GenBank/DDBJ whole genome shotgun (WGS) entry which is preliminary data.</text>
</comment>
<gene>
    <name evidence="2" type="ORF">MEDL_41402</name>
</gene>
<name>A0A8S3TDP3_MYTED</name>
<dbReference type="EMBL" id="CAJPWZ010001996">
    <property type="protein sequence ID" value="CAG2228463.1"/>
    <property type="molecule type" value="Genomic_DNA"/>
</dbReference>
<evidence type="ECO:0000313" key="3">
    <source>
        <dbReference type="Proteomes" id="UP000683360"/>
    </source>
</evidence>
<dbReference type="AlphaFoldDB" id="A0A8S3TDP3"/>
<proteinExistence type="predicted"/>